<dbReference type="InterPro" id="IPR000700">
    <property type="entry name" value="PAS-assoc_C"/>
</dbReference>
<protein>
    <recommendedName>
        <fullName evidence="2">histidine kinase</fullName>
        <ecNumber evidence="2">2.7.13.3</ecNumber>
    </recommendedName>
</protein>
<dbReference type="InterPro" id="IPR036890">
    <property type="entry name" value="HATPase_C_sf"/>
</dbReference>
<evidence type="ECO:0000256" key="1">
    <source>
        <dbReference type="ARBA" id="ARBA00000085"/>
    </source>
</evidence>
<dbReference type="InterPro" id="IPR005467">
    <property type="entry name" value="His_kinase_dom"/>
</dbReference>
<dbReference type="EC" id="2.7.13.3" evidence="2"/>
<dbReference type="Pfam" id="PF00072">
    <property type="entry name" value="Response_reg"/>
    <property type="match status" value="2"/>
</dbReference>
<dbReference type="PROSITE" id="PS50109">
    <property type="entry name" value="HIS_KIN"/>
    <property type="match status" value="1"/>
</dbReference>
<feature type="domain" description="Response regulatory" evidence="7">
    <location>
        <begin position="561"/>
        <end position="677"/>
    </location>
</feature>
<dbReference type="NCBIfam" id="TIGR00229">
    <property type="entry name" value="sensory_box"/>
    <property type="match status" value="1"/>
</dbReference>
<dbReference type="CDD" id="cd16922">
    <property type="entry name" value="HATPase_EvgS-ArcB-TorS-like"/>
    <property type="match status" value="1"/>
</dbReference>
<feature type="modified residue" description="4-aspartylphosphate" evidence="5">
    <location>
        <position position="71"/>
    </location>
</feature>
<comment type="catalytic activity">
    <reaction evidence="1">
        <text>ATP + protein L-histidine = ADP + protein N-phospho-L-histidine.</text>
        <dbReference type="EC" id="2.7.13.3"/>
    </reaction>
</comment>
<dbReference type="SUPFAM" id="SSF52172">
    <property type="entry name" value="CheY-like"/>
    <property type="match status" value="2"/>
</dbReference>
<dbReference type="PANTHER" id="PTHR45339">
    <property type="entry name" value="HYBRID SIGNAL TRANSDUCTION HISTIDINE KINASE J"/>
    <property type="match status" value="1"/>
</dbReference>
<keyword evidence="4" id="KW-0902">Two-component regulatory system</keyword>
<feature type="domain" description="Response regulatory" evidence="7">
    <location>
        <begin position="20"/>
        <end position="136"/>
    </location>
</feature>
<dbReference type="InterPro" id="IPR035965">
    <property type="entry name" value="PAS-like_dom_sf"/>
</dbReference>
<keyword evidence="3 5" id="KW-0597">Phosphoprotein</keyword>
<evidence type="ECO:0000256" key="4">
    <source>
        <dbReference type="ARBA" id="ARBA00023012"/>
    </source>
</evidence>
<evidence type="ECO:0000256" key="3">
    <source>
        <dbReference type="ARBA" id="ARBA00022553"/>
    </source>
</evidence>
<dbReference type="RefSeq" id="WP_341412680.1">
    <property type="nucleotide sequence ID" value="NZ_JBBUTH010000010.1"/>
</dbReference>
<dbReference type="InterPro" id="IPR003661">
    <property type="entry name" value="HisK_dim/P_dom"/>
</dbReference>
<dbReference type="InterPro" id="IPR001610">
    <property type="entry name" value="PAC"/>
</dbReference>
<dbReference type="SUPFAM" id="SSF55874">
    <property type="entry name" value="ATPase domain of HSP90 chaperone/DNA topoisomerase II/histidine kinase"/>
    <property type="match status" value="1"/>
</dbReference>
<dbReference type="Gene3D" id="3.30.450.20">
    <property type="entry name" value="PAS domain"/>
    <property type="match status" value="1"/>
</dbReference>
<gene>
    <name evidence="9" type="ORF">AACH10_22020</name>
</gene>
<dbReference type="InterPro" id="IPR003594">
    <property type="entry name" value="HATPase_dom"/>
</dbReference>
<organism evidence="9 10">
    <name type="scientific">Pseudaquabacterium inlustre</name>
    <dbReference type="NCBI Taxonomy" id="2984192"/>
    <lineage>
        <taxon>Bacteria</taxon>
        <taxon>Pseudomonadati</taxon>
        <taxon>Pseudomonadota</taxon>
        <taxon>Betaproteobacteria</taxon>
        <taxon>Burkholderiales</taxon>
        <taxon>Sphaerotilaceae</taxon>
        <taxon>Pseudaquabacterium</taxon>
    </lineage>
</organism>
<dbReference type="InterPro" id="IPR000014">
    <property type="entry name" value="PAS"/>
</dbReference>
<dbReference type="SMART" id="SM00091">
    <property type="entry name" value="PAS"/>
    <property type="match status" value="1"/>
</dbReference>
<dbReference type="SMART" id="SM00387">
    <property type="entry name" value="HATPase_c"/>
    <property type="match status" value="1"/>
</dbReference>
<evidence type="ECO:0000256" key="5">
    <source>
        <dbReference type="PROSITE-ProRule" id="PRU00169"/>
    </source>
</evidence>
<dbReference type="Gene3D" id="3.30.565.10">
    <property type="entry name" value="Histidine kinase-like ATPase, C-terminal domain"/>
    <property type="match status" value="1"/>
</dbReference>
<dbReference type="InterPro" id="IPR011006">
    <property type="entry name" value="CheY-like_superfamily"/>
</dbReference>
<feature type="domain" description="PAC" evidence="8">
    <location>
        <begin position="229"/>
        <end position="279"/>
    </location>
</feature>
<evidence type="ECO:0000313" key="9">
    <source>
        <dbReference type="EMBL" id="MEK8052945.1"/>
    </source>
</evidence>
<comment type="caution">
    <text evidence="9">The sequence shown here is derived from an EMBL/GenBank/DDBJ whole genome shotgun (WGS) entry which is preliminary data.</text>
</comment>
<dbReference type="Gene3D" id="3.40.50.2300">
    <property type="match status" value="2"/>
</dbReference>
<feature type="modified residue" description="4-aspartylphosphate" evidence="5">
    <location>
        <position position="610"/>
    </location>
</feature>
<dbReference type="CDD" id="cd00156">
    <property type="entry name" value="REC"/>
    <property type="match status" value="1"/>
</dbReference>
<feature type="domain" description="Histidine kinase" evidence="6">
    <location>
        <begin position="308"/>
        <end position="528"/>
    </location>
</feature>
<dbReference type="Proteomes" id="UP001365405">
    <property type="component" value="Unassembled WGS sequence"/>
</dbReference>
<accession>A0ABU9CM99</accession>
<evidence type="ECO:0000259" key="8">
    <source>
        <dbReference type="PROSITE" id="PS50113"/>
    </source>
</evidence>
<proteinExistence type="predicted"/>
<dbReference type="SMART" id="SM00086">
    <property type="entry name" value="PAC"/>
    <property type="match status" value="1"/>
</dbReference>
<dbReference type="Pfam" id="PF00512">
    <property type="entry name" value="HisKA"/>
    <property type="match status" value="1"/>
</dbReference>
<dbReference type="SUPFAM" id="SSF47384">
    <property type="entry name" value="Homodimeric domain of signal transducing histidine kinase"/>
    <property type="match status" value="1"/>
</dbReference>
<name>A0ABU9CM99_9BURK</name>
<evidence type="ECO:0000256" key="2">
    <source>
        <dbReference type="ARBA" id="ARBA00012438"/>
    </source>
</evidence>
<dbReference type="InterPro" id="IPR036097">
    <property type="entry name" value="HisK_dim/P_sf"/>
</dbReference>
<dbReference type="SMART" id="SM00448">
    <property type="entry name" value="REC"/>
    <property type="match status" value="2"/>
</dbReference>
<dbReference type="PROSITE" id="PS50110">
    <property type="entry name" value="RESPONSE_REGULATORY"/>
    <property type="match status" value="2"/>
</dbReference>
<keyword evidence="10" id="KW-1185">Reference proteome</keyword>
<reference evidence="9 10" key="1">
    <citation type="submission" date="2024-04" db="EMBL/GenBank/DDBJ databases">
        <title>Novel species of the genus Ideonella isolated from streams.</title>
        <authorList>
            <person name="Lu H."/>
        </authorList>
    </citation>
    <scope>NUCLEOTIDE SEQUENCE [LARGE SCALE GENOMIC DNA]</scope>
    <source>
        <strain evidence="9 10">DXS22W</strain>
    </source>
</reference>
<dbReference type="PROSITE" id="PS50113">
    <property type="entry name" value="PAC"/>
    <property type="match status" value="1"/>
</dbReference>
<dbReference type="PANTHER" id="PTHR45339:SF1">
    <property type="entry name" value="HYBRID SIGNAL TRANSDUCTION HISTIDINE KINASE J"/>
    <property type="match status" value="1"/>
</dbReference>
<dbReference type="EMBL" id="JBBUTH010000010">
    <property type="protein sequence ID" value="MEK8052945.1"/>
    <property type="molecule type" value="Genomic_DNA"/>
</dbReference>
<dbReference type="Gene3D" id="1.10.287.130">
    <property type="match status" value="1"/>
</dbReference>
<evidence type="ECO:0000259" key="7">
    <source>
        <dbReference type="PROSITE" id="PS50110"/>
    </source>
</evidence>
<dbReference type="SMART" id="SM00388">
    <property type="entry name" value="HisKA"/>
    <property type="match status" value="1"/>
</dbReference>
<dbReference type="InterPro" id="IPR001789">
    <property type="entry name" value="Sig_transdc_resp-reg_receiver"/>
</dbReference>
<dbReference type="InterPro" id="IPR013656">
    <property type="entry name" value="PAS_4"/>
</dbReference>
<dbReference type="InterPro" id="IPR004358">
    <property type="entry name" value="Sig_transdc_His_kin-like_C"/>
</dbReference>
<evidence type="ECO:0000313" key="10">
    <source>
        <dbReference type="Proteomes" id="UP001365405"/>
    </source>
</evidence>
<dbReference type="SUPFAM" id="SSF55785">
    <property type="entry name" value="PYP-like sensor domain (PAS domain)"/>
    <property type="match status" value="1"/>
</dbReference>
<dbReference type="CDD" id="cd17546">
    <property type="entry name" value="REC_hyHK_CKI1_RcsC-like"/>
    <property type="match status" value="1"/>
</dbReference>
<sequence length="847" mass="91190">MNPTQPPDAAPARPADAADRILIIEDADADFRLLQRHLQRHGLGAQCSRAASPEAIDAALAAGGWQVVLADHQVPGVDFDTLLARLRAALPGVPVILVSGTIGEELAVDLLHRGVSDFVFKDRLMRLVPAIERCLDDVQRRREAERSALALAESEAFSRTVLGSLADGLFVAQDRRFVFANPALPAMLGYSEAAFAGCRFEDVVAPESLTLWDERFARRVQPDLPEPERHYEVAFMHRDGRYLWLELRATRFQYHGRPAVLGLLRDTTERRRFVAELEQHRHHLEALVEERTHKAEAAYRAKSAFLANMSHEIRTPLNAITGTVHILQRSTLDGAQQRSLAIIDRAAQHLLNLVNDVLDLSKIESGKLALEQIDFELDALVEHTCGLVAERAREKGLRLVIDNQAAGARLRGDPTRLTQLLLNLLGNAVKFTDRGEVRLRCVLDTTEPACPVLTLDVSDTGIGIAGERLAQLFSPFEQADSSTTRRYGGTGLGLAICRHLAELMDGSIHVSSTPGQGSRFEVQLRLRPALSPLADGAPDPDDRSDEAALEQQLRSRHAGARVLLAEDNEVNQFVACELLAAAGLTVDVADNGQQAVEMAQRQRYALVLMDVQMPVMDGLHATQALRRLPQTADLPVIAMTANAFGEDRAACLEAGMNDHLSKPVAVAQLYALLLRWLPGGSGPAPAAPLPSSATAEVPVADPVAAGGAGWPAALARVPGLQPPIGFGQFGHSSAVYLRALQQFVAQYGAGLPGFADAEAANPAQLPGPRPLLCLRLRALHATAAMLGATTLAAQAQSLETRLLAATATPADAQAEPDLARRVAALQADLRQLTQALGEALARLPAGG</sequence>
<dbReference type="Pfam" id="PF02518">
    <property type="entry name" value="HATPase_c"/>
    <property type="match status" value="1"/>
</dbReference>
<dbReference type="CDD" id="cd00130">
    <property type="entry name" value="PAS"/>
    <property type="match status" value="1"/>
</dbReference>
<dbReference type="PRINTS" id="PR00344">
    <property type="entry name" value="BCTRLSENSOR"/>
</dbReference>
<evidence type="ECO:0000259" key="6">
    <source>
        <dbReference type="PROSITE" id="PS50109"/>
    </source>
</evidence>
<dbReference type="Pfam" id="PF08448">
    <property type="entry name" value="PAS_4"/>
    <property type="match status" value="1"/>
</dbReference>
<dbReference type="CDD" id="cd00082">
    <property type="entry name" value="HisKA"/>
    <property type="match status" value="1"/>
</dbReference>